<dbReference type="SUPFAM" id="SSF48371">
    <property type="entry name" value="ARM repeat"/>
    <property type="match status" value="1"/>
</dbReference>
<name>A0A6C0F245_9ZZZZ</name>
<feature type="region of interest" description="Disordered" evidence="1">
    <location>
        <begin position="156"/>
        <end position="179"/>
    </location>
</feature>
<evidence type="ECO:0008006" key="3">
    <source>
        <dbReference type="Google" id="ProtNLM"/>
    </source>
</evidence>
<sequence>MTTAKQYTLQDFNTIIWGGFSSDLKDSGVIELISSLADKVGAPSYIKTPVFPKREKQEKMDNNNKFDNKQNVLPTASSSAGNNGNNIRRGRNTPSQITDDDWNMIRKFQKTELRKAEGIEKRIDTIRSLLNKLTETTYDVVKNEIFDEVKEIIDNTASPASEGEEVDATHATDGTDGTSVVDEENITKIANSIFNTASSNIFYSALYSKIFKELMNYHEVFKCVFEKSFSEFVGLFKKIDYIDPSVDYNKFCENTKTNDKRRAMSTFIVNLMAEGVLHPDKVVEIIMELQEIISSYIKLANKTNELEELNENIFILVTNGKDVLSSHEEWERIVSKIKFLSVLKVKMKEYPSVNNKLIFKNMDILEEL</sequence>
<dbReference type="AlphaFoldDB" id="A0A6C0F245"/>
<proteinExistence type="predicted"/>
<dbReference type="InterPro" id="IPR016024">
    <property type="entry name" value="ARM-type_fold"/>
</dbReference>
<reference evidence="2" key="1">
    <citation type="journal article" date="2020" name="Nature">
        <title>Giant virus diversity and host interactions through global metagenomics.</title>
        <authorList>
            <person name="Schulz F."/>
            <person name="Roux S."/>
            <person name="Paez-Espino D."/>
            <person name="Jungbluth S."/>
            <person name="Walsh D.A."/>
            <person name="Denef V.J."/>
            <person name="McMahon K.D."/>
            <person name="Konstantinidis K.T."/>
            <person name="Eloe-Fadrosh E.A."/>
            <person name="Kyrpides N.C."/>
            <person name="Woyke T."/>
        </authorList>
    </citation>
    <scope>NUCLEOTIDE SEQUENCE</scope>
    <source>
        <strain evidence="2">GVMAG-M-3300009163-63</strain>
    </source>
</reference>
<evidence type="ECO:0000256" key="1">
    <source>
        <dbReference type="SAM" id="MobiDB-lite"/>
    </source>
</evidence>
<protein>
    <recommendedName>
        <fullName evidence="3">MIF4G domain-containing protein</fullName>
    </recommendedName>
</protein>
<organism evidence="2">
    <name type="scientific">viral metagenome</name>
    <dbReference type="NCBI Taxonomy" id="1070528"/>
    <lineage>
        <taxon>unclassified sequences</taxon>
        <taxon>metagenomes</taxon>
        <taxon>organismal metagenomes</taxon>
    </lineage>
</organism>
<feature type="region of interest" description="Disordered" evidence="1">
    <location>
        <begin position="55"/>
        <end position="98"/>
    </location>
</feature>
<feature type="compositionally biased region" description="Basic and acidic residues" evidence="1">
    <location>
        <begin position="55"/>
        <end position="68"/>
    </location>
</feature>
<accession>A0A6C0F245</accession>
<feature type="compositionally biased region" description="Polar residues" evidence="1">
    <location>
        <begin position="69"/>
        <end position="80"/>
    </location>
</feature>
<dbReference type="EMBL" id="MN739003">
    <property type="protein sequence ID" value="QHT34619.1"/>
    <property type="molecule type" value="Genomic_DNA"/>
</dbReference>
<evidence type="ECO:0000313" key="2">
    <source>
        <dbReference type="EMBL" id="QHT34619.1"/>
    </source>
</evidence>
<feature type="compositionally biased region" description="Low complexity" evidence="1">
    <location>
        <begin position="169"/>
        <end position="178"/>
    </location>
</feature>